<evidence type="ECO:0000256" key="4">
    <source>
        <dbReference type="RuleBase" id="RU110713"/>
    </source>
</evidence>
<evidence type="ECO:0000259" key="5">
    <source>
        <dbReference type="PROSITE" id="PS51792"/>
    </source>
</evidence>
<dbReference type="EMBL" id="KN837111">
    <property type="protein sequence ID" value="KIJ45752.1"/>
    <property type="molecule type" value="Genomic_DNA"/>
</dbReference>
<dbReference type="Proteomes" id="UP000054279">
    <property type="component" value="Unassembled WGS sequence"/>
</dbReference>
<evidence type="ECO:0000256" key="2">
    <source>
        <dbReference type="ARBA" id="ARBA00022723"/>
    </source>
</evidence>
<organism evidence="7 8">
    <name type="scientific">Sphaerobolus stellatus (strain SS14)</name>
    <dbReference type="NCBI Taxonomy" id="990650"/>
    <lineage>
        <taxon>Eukaryota</taxon>
        <taxon>Fungi</taxon>
        <taxon>Dikarya</taxon>
        <taxon>Basidiomycota</taxon>
        <taxon>Agaricomycotina</taxon>
        <taxon>Agaricomycetes</taxon>
        <taxon>Phallomycetidae</taxon>
        <taxon>Geastrales</taxon>
        <taxon>Sphaerobolaceae</taxon>
        <taxon>Sphaerobolus</taxon>
    </lineage>
</organism>
<dbReference type="PROSITE" id="PS51792">
    <property type="entry name" value="YIPPEE"/>
    <property type="match status" value="1"/>
</dbReference>
<dbReference type="InterPro" id="IPR034751">
    <property type="entry name" value="Yippee"/>
</dbReference>
<dbReference type="GO" id="GO:0046872">
    <property type="term" value="F:metal ion binding"/>
    <property type="evidence" value="ECO:0007669"/>
    <property type="project" value="UniProtKB-KW"/>
</dbReference>
<keyword evidence="8" id="KW-1185">Reference proteome</keyword>
<dbReference type="InterPro" id="IPR004910">
    <property type="entry name" value="Yippee/Mis18/Cereblon"/>
</dbReference>
<dbReference type="PANTHER" id="PTHR13848">
    <property type="entry name" value="PROTEIN YIPPEE-LIKE CG15309-RELATED"/>
    <property type="match status" value="1"/>
</dbReference>
<dbReference type="OrthoDB" id="6407410at2759"/>
<protein>
    <recommendedName>
        <fullName evidence="4">Protein yippee-like</fullName>
    </recommendedName>
</protein>
<dbReference type="InterPro" id="IPR039058">
    <property type="entry name" value="Yippee_fam"/>
</dbReference>
<evidence type="ECO:0000256" key="3">
    <source>
        <dbReference type="ARBA" id="ARBA00022833"/>
    </source>
</evidence>
<reference evidence="7 8" key="1">
    <citation type="submission" date="2014-06" db="EMBL/GenBank/DDBJ databases">
        <title>Evolutionary Origins and Diversification of the Mycorrhizal Mutualists.</title>
        <authorList>
            <consortium name="DOE Joint Genome Institute"/>
            <consortium name="Mycorrhizal Genomics Consortium"/>
            <person name="Kohler A."/>
            <person name="Kuo A."/>
            <person name="Nagy L.G."/>
            <person name="Floudas D."/>
            <person name="Copeland A."/>
            <person name="Barry K.W."/>
            <person name="Cichocki N."/>
            <person name="Veneault-Fourrey C."/>
            <person name="LaButti K."/>
            <person name="Lindquist E.A."/>
            <person name="Lipzen A."/>
            <person name="Lundell T."/>
            <person name="Morin E."/>
            <person name="Murat C."/>
            <person name="Riley R."/>
            <person name="Ohm R."/>
            <person name="Sun H."/>
            <person name="Tunlid A."/>
            <person name="Henrissat B."/>
            <person name="Grigoriev I.V."/>
            <person name="Hibbett D.S."/>
            <person name="Martin F."/>
        </authorList>
    </citation>
    <scope>NUCLEOTIDE SEQUENCE [LARGE SCALE GENOMIC DNA]</scope>
    <source>
        <strain evidence="7 8">SS14</strain>
    </source>
</reference>
<dbReference type="Pfam" id="PF03226">
    <property type="entry name" value="Yippee-Mis18"/>
    <property type="match status" value="1"/>
</dbReference>
<gene>
    <name evidence="7" type="ORF">M422DRAFT_166474</name>
    <name evidence="6" type="ORF">M422DRAFT_187202</name>
</gene>
<evidence type="ECO:0000256" key="1">
    <source>
        <dbReference type="ARBA" id="ARBA00005613"/>
    </source>
</evidence>
<proteinExistence type="inferred from homology"/>
<accession>A0A0C9VT65</accession>
<name>A0A0C9VT65_SPHS4</name>
<dbReference type="EMBL" id="KN837262">
    <property type="protein sequence ID" value="KIJ30439.1"/>
    <property type="molecule type" value="Genomic_DNA"/>
</dbReference>
<evidence type="ECO:0000313" key="6">
    <source>
        <dbReference type="EMBL" id="KIJ30439.1"/>
    </source>
</evidence>
<keyword evidence="3" id="KW-0862">Zinc</keyword>
<dbReference type="AlphaFoldDB" id="A0A0C9VT65"/>
<feature type="domain" description="Yippee" evidence="5">
    <location>
        <begin position="13"/>
        <end position="110"/>
    </location>
</feature>
<comment type="similarity">
    <text evidence="1 4">Belongs to the yippee family.</text>
</comment>
<sequence>MGWIHRDYLHSARIFGCSTCRTHLATIESMISRAFNGQHGRAYLFDRVVNVYSAEPQERQMTTGVHIVRDILCVKCNRVLGWKYDKAFEETQKYKEGKFILERALLTDVD</sequence>
<dbReference type="HOGENOM" id="CLU_043857_3_2_1"/>
<evidence type="ECO:0000313" key="8">
    <source>
        <dbReference type="Proteomes" id="UP000054279"/>
    </source>
</evidence>
<keyword evidence="2" id="KW-0479">Metal-binding</keyword>
<evidence type="ECO:0000313" key="7">
    <source>
        <dbReference type="EMBL" id="KIJ45752.1"/>
    </source>
</evidence>